<dbReference type="EMBL" id="CP058627">
    <property type="protein sequence ID" value="QLG88919.1"/>
    <property type="molecule type" value="Genomic_DNA"/>
</dbReference>
<proteinExistence type="predicted"/>
<evidence type="ECO:0000313" key="1">
    <source>
        <dbReference type="EMBL" id="QLG88919.1"/>
    </source>
</evidence>
<organism evidence="1 2">
    <name type="scientific">Chitinibacter bivalviorum</name>
    <dbReference type="NCBI Taxonomy" id="2739434"/>
    <lineage>
        <taxon>Bacteria</taxon>
        <taxon>Pseudomonadati</taxon>
        <taxon>Pseudomonadota</taxon>
        <taxon>Betaproteobacteria</taxon>
        <taxon>Neisseriales</taxon>
        <taxon>Chitinibacteraceae</taxon>
        <taxon>Chitinibacter</taxon>
    </lineage>
</organism>
<gene>
    <name evidence="1" type="ORF">HQ393_12100</name>
</gene>
<dbReference type="Proteomes" id="UP000509597">
    <property type="component" value="Chromosome"/>
</dbReference>
<dbReference type="RefSeq" id="WP_179355421.1">
    <property type="nucleotide sequence ID" value="NZ_CP058627.1"/>
</dbReference>
<dbReference type="AlphaFoldDB" id="A0A7H9BKA3"/>
<keyword evidence="2" id="KW-1185">Reference proteome</keyword>
<name>A0A7H9BKA3_9NEIS</name>
<protein>
    <submittedName>
        <fullName evidence="1">YkgJ family cysteine cluster protein</fullName>
    </submittedName>
</protein>
<accession>A0A7H9BKA3</accession>
<dbReference type="KEGG" id="chiz:HQ393_12100"/>
<evidence type="ECO:0000313" key="2">
    <source>
        <dbReference type="Proteomes" id="UP000509597"/>
    </source>
</evidence>
<sequence length="117" mass="13209">MFEQRDQIRYFRSRIPSFACVEGCHDCCGPVLTSSEEISRLPSKTKAERAAALAEYLCPHLGAKGCTVYAERPIICRLFGTTPRLPCPHGRAPEVMIDPRIDAQIQKFFIEVRQVLV</sequence>
<reference evidence="1 2" key="1">
    <citation type="submission" date="2020-07" db="EMBL/GenBank/DDBJ databases">
        <title>Complete genome sequence of Chitinibacter sp. 2T18.</title>
        <authorList>
            <person name="Bae J.-W."/>
            <person name="Choi J.-W."/>
        </authorList>
    </citation>
    <scope>NUCLEOTIDE SEQUENCE [LARGE SCALE GENOMIC DNA]</scope>
    <source>
        <strain evidence="1 2">2T18</strain>
    </source>
</reference>
<dbReference type="Pfam" id="PF03692">
    <property type="entry name" value="CxxCxxCC"/>
    <property type="match status" value="1"/>
</dbReference>
<dbReference type="InterPro" id="IPR005358">
    <property type="entry name" value="Puta_zinc/iron-chelating_dom"/>
</dbReference>